<dbReference type="Pfam" id="PF23562">
    <property type="entry name" value="AMP-binding_C_3"/>
    <property type="match status" value="1"/>
</dbReference>
<reference evidence="9 10" key="1">
    <citation type="submission" date="2018-03" db="EMBL/GenBank/DDBJ databases">
        <title>Genomic Encyclopedia of Type Strains, Phase III (KMG-III): the genomes of soil and plant-associated and newly described type strains.</title>
        <authorList>
            <person name="Whitman W."/>
        </authorList>
    </citation>
    <scope>NUCLEOTIDE SEQUENCE [LARGE SCALE GENOMIC DNA]</scope>
    <source>
        <strain evidence="9 10">CGMCC 4.7125</strain>
    </source>
</reference>
<keyword evidence="3" id="KW-0276">Fatty acid metabolism</keyword>
<comment type="catalytic activity">
    <reaction evidence="5">
        <text>a long-chain fatty acid + ATP + CoA = a long-chain fatty acyl-CoA + AMP + diphosphate</text>
        <dbReference type="Rhea" id="RHEA:15421"/>
        <dbReference type="ChEBI" id="CHEBI:30616"/>
        <dbReference type="ChEBI" id="CHEBI:33019"/>
        <dbReference type="ChEBI" id="CHEBI:57287"/>
        <dbReference type="ChEBI" id="CHEBI:57560"/>
        <dbReference type="ChEBI" id="CHEBI:83139"/>
        <dbReference type="ChEBI" id="CHEBI:456215"/>
        <dbReference type="EC" id="6.2.1.3"/>
    </reaction>
    <physiologicalReaction direction="left-to-right" evidence="5">
        <dbReference type="Rhea" id="RHEA:15422"/>
    </physiologicalReaction>
</comment>
<dbReference type="Pfam" id="PF00501">
    <property type="entry name" value="AMP-binding"/>
    <property type="match status" value="1"/>
</dbReference>
<evidence type="ECO:0000256" key="7">
    <source>
        <dbReference type="SAM" id="MobiDB-lite"/>
    </source>
</evidence>
<feature type="region of interest" description="Disordered" evidence="7">
    <location>
        <begin position="1"/>
        <end position="34"/>
    </location>
</feature>
<keyword evidence="10" id="KW-1185">Reference proteome</keyword>
<gene>
    <name evidence="9" type="ORF">B0I33_105180</name>
</gene>
<evidence type="ECO:0000256" key="3">
    <source>
        <dbReference type="ARBA" id="ARBA00022832"/>
    </source>
</evidence>
<dbReference type="Proteomes" id="UP000238362">
    <property type="component" value="Unassembled WGS sequence"/>
</dbReference>
<dbReference type="SUPFAM" id="SSF56801">
    <property type="entry name" value="Acetyl-CoA synthetase-like"/>
    <property type="match status" value="1"/>
</dbReference>
<comment type="caution">
    <text evidence="9">The sequence shown here is derived from an EMBL/GenBank/DDBJ whole genome shotgun (WGS) entry which is preliminary data.</text>
</comment>
<feature type="domain" description="AMP-dependent synthetase/ligase" evidence="8">
    <location>
        <begin position="45"/>
        <end position="458"/>
    </location>
</feature>
<dbReference type="GO" id="GO:0016020">
    <property type="term" value="C:membrane"/>
    <property type="evidence" value="ECO:0007669"/>
    <property type="project" value="TreeGrafter"/>
</dbReference>
<evidence type="ECO:0000256" key="6">
    <source>
        <dbReference type="ARBA" id="ARBA00032875"/>
    </source>
</evidence>
<dbReference type="PANTHER" id="PTHR43272">
    <property type="entry name" value="LONG-CHAIN-FATTY-ACID--COA LIGASE"/>
    <property type="match status" value="1"/>
</dbReference>
<dbReference type="Gene3D" id="3.30.300.30">
    <property type="match status" value="1"/>
</dbReference>
<dbReference type="InterPro" id="IPR045851">
    <property type="entry name" value="AMP-bd_C_sf"/>
</dbReference>
<dbReference type="Gene3D" id="3.40.50.12780">
    <property type="entry name" value="N-terminal domain of ligase-like"/>
    <property type="match status" value="2"/>
</dbReference>
<dbReference type="RefSeq" id="WP_106179102.1">
    <property type="nucleotide sequence ID" value="NZ_PVNH01000005.1"/>
</dbReference>
<dbReference type="InterPro" id="IPR020845">
    <property type="entry name" value="AMP-binding_CS"/>
</dbReference>
<keyword evidence="4" id="KW-0443">Lipid metabolism</keyword>
<evidence type="ECO:0000256" key="5">
    <source>
        <dbReference type="ARBA" id="ARBA00024484"/>
    </source>
</evidence>
<evidence type="ECO:0000259" key="8">
    <source>
        <dbReference type="Pfam" id="PF00501"/>
    </source>
</evidence>
<evidence type="ECO:0000313" key="10">
    <source>
        <dbReference type="Proteomes" id="UP000238362"/>
    </source>
</evidence>
<evidence type="ECO:0000256" key="1">
    <source>
        <dbReference type="ARBA" id="ARBA00006432"/>
    </source>
</evidence>
<dbReference type="InterPro" id="IPR000873">
    <property type="entry name" value="AMP-dep_synth/lig_dom"/>
</dbReference>
<evidence type="ECO:0000256" key="2">
    <source>
        <dbReference type="ARBA" id="ARBA00022598"/>
    </source>
</evidence>
<dbReference type="EMBL" id="PVNH01000005">
    <property type="protein sequence ID" value="PRX47601.1"/>
    <property type="molecule type" value="Genomic_DNA"/>
</dbReference>
<dbReference type="OrthoDB" id="9803968at2"/>
<protein>
    <recommendedName>
        <fullName evidence="6">Acyl-CoA synthetase</fullName>
    </recommendedName>
</protein>
<sequence length="630" mass="68347">MSTRPVVSDDGAAARSASARGGGRATGGPHDVSHSRATLAGKLLENAGTRPDAVALREKHRGIWREWTWAEYARRVAHVAAGLRQLGIGPGDRVAVHAENRPEWVVADLAVQGLGAQCVGVYPTSPAAEVEYLLAHSGCRVLVAEDEEQLDKALAVRERLPALEHIVLIDPRGVDLAEAGLLTFAELERRGAETEDPAGAFADAVADLDDTAAAIIVYTSGTTGPPKGAMISHANLVASARTFVEALGGGPDDEVLSYLPLCHIAERLTSVIDSVWAGSVVNFGEGGPSFAHDLRDVQPTVFLGVPRVWEKMLAGVEIRMNDASRLKRALYRFCLRQGRRLAPFRMRGELRVRDRALLALCEVLVFRALRERLGLVRVRVALSGAAPIAPQVLEYLWAIGVPVLEGYGQTENTAICTLTPADDVRLGRVGVALPGVELRIAEDGEILTRSAGVFLGYLDNPEATAATVDSEGWLHTGDVGELDADGFLRITDRKKDILITAGGKNISPSEIENRLKVSPYVREAVVIGDRRKYLTALIGIEQDTVGDWARRRGLAYTTYADLSARPEVRALVESVVAEINRELASVEQIKRFTLLTKELDHEDGELTATQKVKRRAIERAFTDEIEAMYR</sequence>
<proteinExistence type="inferred from homology"/>
<accession>A0A2T0LUS7</accession>
<keyword evidence="2" id="KW-0436">Ligase</keyword>
<evidence type="ECO:0000256" key="4">
    <source>
        <dbReference type="ARBA" id="ARBA00023098"/>
    </source>
</evidence>
<evidence type="ECO:0000313" key="9">
    <source>
        <dbReference type="EMBL" id="PRX47601.1"/>
    </source>
</evidence>
<dbReference type="PROSITE" id="PS00455">
    <property type="entry name" value="AMP_BINDING"/>
    <property type="match status" value="1"/>
</dbReference>
<dbReference type="GO" id="GO:0004467">
    <property type="term" value="F:long-chain fatty acid-CoA ligase activity"/>
    <property type="evidence" value="ECO:0007669"/>
    <property type="project" value="UniProtKB-EC"/>
</dbReference>
<comment type="similarity">
    <text evidence="1">Belongs to the ATP-dependent AMP-binding enzyme family.</text>
</comment>
<organism evidence="9 10">
    <name type="scientific">Prauserella shujinwangii</name>
    <dbReference type="NCBI Taxonomy" id="1453103"/>
    <lineage>
        <taxon>Bacteria</taxon>
        <taxon>Bacillati</taxon>
        <taxon>Actinomycetota</taxon>
        <taxon>Actinomycetes</taxon>
        <taxon>Pseudonocardiales</taxon>
        <taxon>Pseudonocardiaceae</taxon>
        <taxon>Prauserella</taxon>
    </lineage>
</organism>
<dbReference type="PANTHER" id="PTHR43272:SF32">
    <property type="entry name" value="AMP-DEPENDENT SYNTHETASE_LIGASE DOMAIN-CONTAINING PROTEIN"/>
    <property type="match status" value="1"/>
</dbReference>
<dbReference type="InterPro" id="IPR042099">
    <property type="entry name" value="ANL_N_sf"/>
</dbReference>
<dbReference type="AlphaFoldDB" id="A0A2T0LUS7"/>
<name>A0A2T0LUS7_9PSEU</name>